<evidence type="ECO:0000313" key="4">
    <source>
        <dbReference type="Proteomes" id="UP001054252"/>
    </source>
</evidence>
<protein>
    <submittedName>
        <fullName evidence="3">Uncharacterized protein</fullName>
    </submittedName>
</protein>
<dbReference type="EMBL" id="BPVZ01000069">
    <property type="protein sequence ID" value="GKV25424.1"/>
    <property type="molecule type" value="Genomic_DNA"/>
</dbReference>
<feature type="region of interest" description="Disordered" evidence="2">
    <location>
        <begin position="38"/>
        <end position="111"/>
    </location>
</feature>
<evidence type="ECO:0000256" key="2">
    <source>
        <dbReference type="SAM" id="MobiDB-lite"/>
    </source>
</evidence>
<feature type="region of interest" description="Disordered" evidence="2">
    <location>
        <begin position="1"/>
        <end position="22"/>
    </location>
</feature>
<gene>
    <name evidence="3" type="ORF">SLEP1_g34866</name>
</gene>
<feature type="compositionally biased region" description="Basic and acidic residues" evidence="2">
    <location>
        <begin position="1"/>
        <end position="11"/>
    </location>
</feature>
<keyword evidence="1" id="KW-0175">Coiled coil</keyword>
<evidence type="ECO:0000256" key="1">
    <source>
        <dbReference type="SAM" id="Coils"/>
    </source>
</evidence>
<keyword evidence="4" id="KW-1185">Reference proteome</keyword>
<organism evidence="3 4">
    <name type="scientific">Rubroshorea leprosula</name>
    <dbReference type="NCBI Taxonomy" id="152421"/>
    <lineage>
        <taxon>Eukaryota</taxon>
        <taxon>Viridiplantae</taxon>
        <taxon>Streptophyta</taxon>
        <taxon>Embryophyta</taxon>
        <taxon>Tracheophyta</taxon>
        <taxon>Spermatophyta</taxon>
        <taxon>Magnoliopsida</taxon>
        <taxon>eudicotyledons</taxon>
        <taxon>Gunneridae</taxon>
        <taxon>Pentapetalae</taxon>
        <taxon>rosids</taxon>
        <taxon>malvids</taxon>
        <taxon>Malvales</taxon>
        <taxon>Dipterocarpaceae</taxon>
        <taxon>Rubroshorea</taxon>
    </lineage>
</organism>
<comment type="caution">
    <text evidence="3">The sequence shown here is derived from an EMBL/GenBank/DDBJ whole genome shotgun (WGS) entry which is preliminary data.</text>
</comment>
<feature type="region of interest" description="Disordered" evidence="2">
    <location>
        <begin position="634"/>
        <end position="689"/>
    </location>
</feature>
<feature type="compositionally biased region" description="Low complexity" evidence="2">
    <location>
        <begin position="100"/>
        <end position="111"/>
    </location>
</feature>
<dbReference type="Proteomes" id="UP001054252">
    <property type="component" value="Unassembled WGS sequence"/>
</dbReference>
<sequence>MDFFRELRELRGNQGGEEEEGVIAAEPIVMIVPSCLQDLPETMTPESSAGSSAGDNGDGHHASPSSSSPSGDSSNHEKEPENVGGNEQGLPAAGEWENKGGASSRSSGQRALNKWVQEAGGDDKGIPNPQDNIGANWWAEREGLLGIADGLDTCVCRSFRRWSAISLARTGIRPACRLRAAFDAADAQQHQVHRGLYAVVCETRGTSQGDSVQVAVPVPVVSDAKGEKWYYLSRRDKSQLFKNVRNKVARWKMQFIFFRDTRTERVSNDLTARLAEWRTPNAHVNYPQLLPRDTDLKKRLRNEQHSRTPTSTSTELPRPRAEQHHIETDAVRRATASRASIAQLVPSRVARPATVRSPNAPSVIARDAIEPGSASASMLGPRIAYPEGFSYVRAECQPAMVQAMHSFVPPADSRRAKAFVLTIVAVWQAFSYAIALYESEQEARSQNGELGSKCKQLAAEKASLVDDLREELEHARAEKESRIQVAKDEAARIEERAKKAEADRDRAQHELSSLRHQVAEVDRNLTATGEALNELKTSHARSVSIARAQGAEWFVGSATFQDAVAVASANVTMEIYNEIRGKVLQHCPDFPIGELVFVDGEDLNKQKKSLAPLVDATDPTGLPSFDAWVEGAPVAEQEPSSTPPNSQPAVVPASSPVSAPASEPADRSTPARSPAAAADASMPVDLTDD</sequence>
<feature type="region of interest" description="Disordered" evidence="2">
    <location>
        <begin position="299"/>
        <end position="324"/>
    </location>
</feature>
<accession>A0AAV5KLP5</accession>
<feature type="compositionally biased region" description="Low complexity" evidence="2">
    <location>
        <begin position="647"/>
        <end position="681"/>
    </location>
</feature>
<evidence type="ECO:0000313" key="3">
    <source>
        <dbReference type="EMBL" id="GKV25424.1"/>
    </source>
</evidence>
<dbReference type="AlphaFoldDB" id="A0AAV5KLP5"/>
<name>A0AAV5KLP5_9ROSI</name>
<feature type="coiled-coil region" evidence="1">
    <location>
        <begin position="458"/>
        <end position="524"/>
    </location>
</feature>
<proteinExistence type="predicted"/>
<feature type="compositionally biased region" description="Low complexity" evidence="2">
    <location>
        <begin position="62"/>
        <end position="73"/>
    </location>
</feature>
<reference evidence="3 4" key="1">
    <citation type="journal article" date="2021" name="Commun. Biol.">
        <title>The genome of Shorea leprosula (Dipterocarpaceae) highlights the ecological relevance of drought in aseasonal tropical rainforests.</title>
        <authorList>
            <person name="Ng K.K.S."/>
            <person name="Kobayashi M.J."/>
            <person name="Fawcett J.A."/>
            <person name="Hatakeyama M."/>
            <person name="Paape T."/>
            <person name="Ng C.H."/>
            <person name="Ang C.C."/>
            <person name="Tnah L.H."/>
            <person name="Lee C.T."/>
            <person name="Nishiyama T."/>
            <person name="Sese J."/>
            <person name="O'Brien M.J."/>
            <person name="Copetti D."/>
            <person name="Mohd Noor M.I."/>
            <person name="Ong R.C."/>
            <person name="Putra M."/>
            <person name="Sireger I.Z."/>
            <person name="Indrioko S."/>
            <person name="Kosugi Y."/>
            <person name="Izuno A."/>
            <person name="Isagi Y."/>
            <person name="Lee S.L."/>
            <person name="Shimizu K.K."/>
        </authorList>
    </citation>
    <scope>NUCLEOTIDE SEQUENCE [LARGE SCALE GENOMIC DNA]</scope>
    <source>
        <strain evidence="3">214</strain>
    </source>
</reference>